<dbReference type="PANTHER" id="PTHR24258">
    <property type="entry name" value="SERINE PROTEASE-RELATED"/>
    <property type="match status" value="1"/>
</dbReference>
<dbReference type="GO" id="GO:0004252">
    <property type="term" value="F:serine-type endopeptidase activity"/>
    <property type="evidence" value="ECO:0007669"/>
    <property type="project" value="InterPro"/>
</dbReference>
<dbReference type="SUPFAM" id="SSF50494">
    <property type="entry name" value="Trypsin-like serine proteases"/>
    <property type="match status" value="1"/>
</dbReference>
<dbReference type="InterPro" id="IPR009003">
    <property type="entry name" value="Peptidase_S1_PA"/>
</dbReference>
<dbReference type="PRINTS" id="PR00722">
    <property type="entry name" value="CHYMOTRYPSIN"/>
</dbReference>
<feature type="signal peptide" evidence="8">
    <location>
        <begin position="1"/>
        <end position="24"/>
    </location>
</feature>
<reference evidence="11" key="1">
    <citation type="submission" date="2010-06" db="EMBL/GenBank/DDBJ databases">
        <authorList>
            <person name="Jiang H."/>
            <person name="Abraham K."/>
            <person name="Ali S."/>
            <person name="Alsbrooks S.L."/>
            <person name="Anim B.N."/>
            <person name="Anosike U.S."/>
            <person name="Attaway T."/>
            <person name="Bandaranaike D.P."/>
            <person name="Battles P.K."/>
            <person name="Bell S.N."/>
            <person name="Bell A.V."/>
            <person name="Beltran B."/>
            <person name="Bickham C."/>
            <person name="Bustamante Y."/>
            <person name="Caleb T."/>
            <person name="Canada A."/>
            <person name="Cardenas V."/>
            <person name="Carter K."/>
            <person name="Chacko J."/>
            <person name="Chandrabose M.N."/>
            <person name="Chavez D."/>
            <person name="Chavez A."/>
            <person name="Chen L."/>
            <person name="Chu H.-S."/>
            <person name="Claassen K.J."/>
            <person name="Cockrell R."/>
            <person name="Collins M."/>
            <person name="Cooper J.A."/>
            <person name="Cree A."/>
            <person name="Curry S.M."/>
            <person name="Da Y."/>
            <person name="Dao M.D."/>
            <person name="Das B."/>
            <person name="Davila M.-L."/>
            <person name="Davy-Carroll L."/>
            <person name="Denson S."/>
            <person name="Dinh H."/>
            <person name="Ebong V.E."/>
            <person name="Edwards J.R."/>
            <person name="Egan A."/>
            <person name="El-Daye J."/>
            <person name="Escobedo L."/>
            <person name="Fernandez S."/>
            <person name="Fernando P.R."/>
            <person name="Flagg N."/>
            <person name="Forbes L.D."/>
            <person name="Fowler R.G."/>
            <person name="Fu Q."/>
            <person name="Gabisi R.A."/>
            <person name="Ganer J."/>
            <person name="Garbino Pronczuk A."/>
            <person name="Garcia R.M."/>
            <person name="Garner T."/>
            <person name="Garrett T.E."/>
            <person name="Gonzalez D.A."/>
            <person name="Hamid H."/>
            <person name="Hawkins E.S."/>
            <person name="Hirani K."/>
            <person name="Hogues M.E."/>
            <person name="Hollins B."/>
            <person name="Hsiao C.-H."/>
            <person name="Jabil R."/>
            <person name="James M.L."/>
            <person name="Jhangiani S.N."/>
            <person name="Johnson B."/>
            <person name="Johnson Q."/>
            <person name="Joshi V."/>
            <person name="Kalu J.B."/>
            <person name="Kam C."/>
            <person name="Kashfia A."/>
            <person name="Keebler J."/>
            <person name="Kisamo H."/>
            <person name="Kovar C.L."/>
            <person name="Lago L.A."/>
            <person name="Lai C.-Y."/>
            <person name="Laidlaw J."/>
            <person name="Lara F."/>
            <person name="Le T.-K."/>
            <person name="Lee S.L."/>
            <person name="Legall F.H."/>
            <person name="Lemon S.J."/>
            <person name="Lewis L.R."/>
            <person name="Li B."/>
            <person name="Liu Y."/>
            <person name="Liu Y.-S."/>
            <person name="Lopez J."/>
            <person name="Lozado R.J."/>
            <person name="Lu J."/>
            <person name="Madu R.C."/>
            <person name="Maheshwari M."/>
            <person name="Maheshwari R."/>
            <person name="Malloy K."/>
            <person name="Martinez E."/>
            <person name="Mathew T."/>
            <person name="Mercado I.C."/>
            <person name="Mercado C."/>
            <person name="Meyer B."/>
            <person name="Montgomery K."/>
            <person name="Morgan M.B."/>
            <person name="Munidasa M."/>
            <person name="Nazareth L.V."/>
            <person name="Nelson J."/>
            <person name="Ng B.M."/>
            <person name="Nguyen N.B."/>
            <person name="Nguyen P.Q."/>
            <person name="Nguyen T."/>
            <person name="Obregon M."/>
            <person name="Okwuonu G.O."/>
            <person name="Onwere C.G."/>
            <person name="Orozco G."/>
            <person name="Parra A."/>
            <person name="Patel S."/>
            <person name="Patil S."/>
            <person name="Perez A."/>
            <person name="Perez Y."/>
            <person name="Pham C."/>
            <person name="Primus E.L."/>
            <person name="Pu L.-L."/>
            <person name="Puazo M."/>
            <person name="Qin X."/>
            <person name="Quiroz J.B."/>
            <person name="Reese J."/>
            <person name="Richards S."/>
            <person name="Rives C.M."/>
            <person name="Robberts R."/>
            <person name="Ruiz S.J."/>
            <person name="Ruiz M.J."/>
            <person name="Santibanez J."/>
            <person name="Schneider B.W."/>
            <person name="Sisson I."/>
            <person name="Smith M."/>
            <person name="Sodergren E."/>
            <person name="Song X.-Z."/>
            <person name="Song B.B."/>
            <person name="Summersgill H."/>
            <person name="Thelus R."/>
            <person name="Thornton R.D."/>
            <person name="Trejos Z.Y."/>
            <person name="Usmani K."/>
            <person name="Vattathil S."/>
            <person name="Villasana D."/>
            <person name="Walker D.L."/>
            <person name="Wang S."/>
            <person name="Wang K."/>
            <person name="White C.S."/>
            <person name="Williams A.C."/>
            <person name="Williamson J."/>
            <person name="Wilson K."/>
            <person name="Woghiren I.O."/>
            <person name="Woodworth J.R."/>
            <person name="Worley K.C."/>
            <person name="Wright R.A."/>
            <person name="Wu W."/>
            <person name="Young L."/>
            <person name="Zhang L."/>
            <person name="Zhang J."/>
            <person name="Zhu Y."/>
            <person name="Muzny D.M."/>
            <person name="Weinstock G."/>
            <person name="Gibbs R.A."/>
        </authorList>
    </citation>
    <scope>NUCLEOTIDE SEQUENCE [LARGE SCALE GENOMIC DNA]</scope>
    <source>
        <strain evidence="11">LSR1</strain>
    </source>
</reference>
<dbReference type="GO" id="GO:0006508">
    <property type="term" value="P:proteolysis"/>
    <property type="evidence" value="ECO:0007669"/>
    <property type="project" value="UniProtKB-KW"/>
</dbReference>
<dbReference type="GeneID" id="100159886"/>
<dbReference type="PANTHER" id="PTHR24258:SF136">
    <property type="entry name" value="GH06673P-RELATED"/>
    <property type="match status" value="1"/>
</dbReference>
<dbReference type="CDD" id="cd00190">
    <property type="entry name" value="Tryp_SPc"/>
    <property type="match status" value="1"/>
</dbReference>
<dbReference type="SMART" id="SM00020">
    <property type="entry name" value="Tryp_SPc"/>
    <property type="match status" value="1"/>
</dbReference>
<dbReference type="EnsemblMetazoa" id="XM_001947818.5">
    <property type="protein sequence ID" value="XP_001947853.1"/>
    <property type="gene ID" value="LOC100159886"/>
</dbReference>
<dbReference type="OrthoDB" id="6339452at2759"/>
<organism evidence="10 11">
    <name type="scientific">Acyrthosiphon pisum</name>
    <name type="common">Pea aphid</name>
    <dbReference type="NCBI Taxonomy" id="7029"/>
    <lineage>
        <taxon>Eukaryota</taxon>
        <taxon>Metazoa</taxon>
        <taxon>Ecdysozoa</taxon>
        <taxon>Arthropoda</taxon>
        <taxon>Hexapoda</taxon>
        <taxon>Insecta</taxon>
        <taxon>Pterygota</taxon>
        <taxon>Neoptera</taxon>
        <taxon>Paraneoptera</taxon>
        <taxon>Hemiptera</taxon>
        <taxon>Sternorrhyncha</taxon>
        <taxon>Aphidomorpha</taxon>
        <taxon>Aphidoidea</taxon>
        <taxon>Aphididae</taxon>
        <taxon>Macrosiphini</taxon>
        <taxon>Acyrthosiphon</taxon>
    </lineage>
</organism>
<feature type="domain" description="Peptidase S1" evidence="9">
    <location>
        <begin position="96"/>
        <end position="347"/>
    </location>
</feature>
<dbReference type="EnsemblMetazoa" id="XM_008184152.3">
    <property type="protein sequence ID" value="XP_008182374.1"/>
    <property type="gene ID" value="LOC100159886"/>
</dbReference>
<dbReference type="InterPro" id="IPR033116">
    <property type="entry name" value="TRYPSIN_SER"/>
</dbReference>
<keyword evidence="3 7" id="KW-0645">Protease</keyword>
<keyword evidence="11" id="KW-1185">Reference proteome</keyword>
<evidence type="ECO:0000256" key="1">
    <source>
        <dbReference type="ARBA" id="ARBA00004613"/>
    </source>
</evidence>
<dbReference type="AlphaFoldDB" id="A0A8R2B565"/>
<feature type="chain" id="PRO_5042775198" description="Peptidase S1 domain-containing protein" evidence="8">
    <location>
        <begin position="25"/>
        <end position="351"/>
    </location>
</feature>
<dbReference type="OMA" id="CLPVDWP"/>
<evidence type="ECO:0000259" key="9">
    <source>
        <dbReference type="PROSITE" id="PS50240"/>
    </source>
</evidence>
<keyword evidence="6" id="KW-1015">Disulfide bond</keyword>
<dbReference type="RefSeq" id="XP_008182374.1">
    <property type="nucleotide sequence ID" value="XM_008184152.2"/>
</dbReference>
<dbReference type="FunFam" id="2.40.10.10:FF:000015">
    <property type="entry name" value="Atrial natriuretic peptide-converting enzyme"/>
    <property type="match status" value="1"/>
</dbReference>
<keyword evidence="8" id="KW-0732">Signal</keyword>
<dbReference type="Pfam" id="PF00089">
    <property type="entry name" value="Trypsin"/>
    <property type="match status" value="1"/>
</dbReference>
<accession>A0A8R2B565</accession>
<evidence type="ECO:0000256" key="2">
    <source>
        <dbReference type="ARBA" id="ARBA00022525"/>
    </source>
</evidence>
<evidence type="ECO:0000313" key="10">
    <source>
        <dbReference type="EnsemblMetazoa" id="XP_008182374.1"/>
    </source>
</evidence>
<protein>
    <recommendedName>
        <fullName evidence="9">Peptidase S1 domain-containing protein</fullName>
    </recommendedName>
</protein>
<proteinExistence type="predicted"/>
<evidence type="ECO:0000256" key="8">
    <source>
        <dbReference type="SAM" id="SignalP"/>
    </source>
</evidence>
<name>A0A8R2B565_ACYPI</name>
<evidence type="ECO:0000256" key="7">
    <source>
        <dbReference type="RuleBase" id="RU363034"/>
    </source>
</evidence>
<dbReference type="Gene3D" id="2.40.10.10">
    <property type="entry name" value="Trypsin-like serine proteases"/>
    <property type="match status" value="2"/>
</dbReference>
<dbReference type="PROSITE" id="PS00134">
    <property type="entry name" value="TRYPSIN_HIS"/>
    <property type="match status" value="1"/>
</dbReference>
<sequence length="351" mass="39240">MNCATSLQCIFMLFILCIVRLGCCAPQNEDDVTNTTSNPPVDQPKDMESYSADEMCRNYSKLIYKYIKDPLLIDYEEEESKELIEVKDCLNSLTLIVNGTKAEPKEFPHMALLGYSRYPRDDTWACGGSLISNRWILSAAHCERLDNTTLVRWARVGDLNYLSETDDARPMDYQIDQRIVHPDYKKPSLYNDIALFHLDQDVVFSSYVRPICLNGDQNWQPSPLKIVIATGWGQIENAGPTSPDLLRVTLEIIPSSLCKTNYASIAKSQLMHGIVEDSMICAGYAGGEKDTCGGDSGGPLQLAHSTYSCMYTQIGITSAGKHCATKDSPGIYTKVSKYLPWIERIVWPKSG</sequence>
<keyword evidence="4 7" id="KW-0378">Hydrolase</keyword>
<reference evidence="10" key="2">
    <citation type="submission" date="2022-06" db="UniProtKB">
        <authorList>
            <consortium name="EnsemblMetazoa"/>
        </authorList>
    </citation>
    <scope>IDENTIFICATION</scope>
</reference>
<keyword evidence="2" id="KW-0964">Secreted</keyword>
<evidence type="ECO:0000256" key="4">
    <source>
        <dbReference type="ARBA" id="ARBA00022801"/>
    </source>
</evidence>
<dbReference type="PROSITE" id="PS00135">
    <property type="entry name" value="TRYPSIN_SER"/>
    <property type="match status" value="1"/>
</dbReference>
<dbReference type="InterPro" id="IPR043504">
    <property type="entry name" value="Peptidase_S1_PA_chymotrypsin"/>
</dbReference>
<comment type="subcellular location">
    <subcellularLocation>
        <location evidence="1">Secreted</location>
    </subcellularLocation>
</comment>
<evidence type="ECO:0000256" key="6">
    <source>
        <dbReference type="ARBA" id="ARBA00023157"/>
    </source>
</evidence>
<dbReference type="InterPro" id="IPR001314">
    <property type="entry name" value="Peptidase_S1A"/>
</dbReference>
<dbReference type="Proteomes" id="UP000007819">
    <property type="component" value="Chromosome A1"/>
</dbReference>
<dbReference type="InterPro" id="IPR018114">
    <property type="entry name" value="TRYPSIN_HIS"/>
</dbReference>
<dbReference type="KEGG" id="api:100159886"/>
<evidence type="ECO:0000313" key="11">
    <source>
        <dbReference type="Proteomes" id="UP000007819"/>
    </source>
</evidence>
<dbReference type="InterPro" id="IPR001254">
    <property type="entry name" value="Trypsin_dom"/>
</dbReference>
<evidence type="ECO:0000256" key="5">
    <source>
        <dbReference type="ARBA" id="ARBA00022825"/>
    </source>
</evidence>
<dbReference type="RefSeq" id="XP_001947853.1">
    <property type="nucleotide sequence ID" value="XM_001947818.4"/>
</dbReference>
<keyword evidence="5 7" id="KW-0720">Serine protease</keyword>
<evidence type="ECO:0000256" key="3">
    <source>
        <dbReference type="ARBA" id="ARBA00022670"/>
    </source>
</evidence>
<dbReference type="GO" id="GO:0005576">
    <property type="term" value="C:extracellular region"/>
    <property type="evidence" value="ECO:0007669"/>
    <property type="project" value="UniProtKB-SubCell"/>
</dbReference>
<dbReference type="PROSITE" id="PS50240">
    <property type="entry name" value="TRYPSIN_DOM"/>
    <property type="match status" value="1"/>
</dbReference>